<evidence type="ECO:0000256" key="5">
    <source>
        <dbReference type="ARBA" id="ARBA00023200"/>
    </source>
</evidence>
<feature type="transmembrane region" description="Helical" evidence="7">
    <location>
        <begin position="198"/>
        <end position="216"/>
    </location>
</feature>
<evidence type="ECO:0000256" key="7">
    <source>
        <dbReference type="SAM" id="Phobius"/>
    </source>
</evidence>
<dbReference type="InterPro" id="IPR002196">
    <property type="entry name" value="Glyco_hydro_24"/>
</dbReference>
<dbReference type="InterPro" id="IPR033907">
    <property type="entry name" value="Endolysin_autolysin"/>
</dbReference>
<dbReference type="GO" id="GO:0031640">
    <property type="term" value="P:killing of cells of another organism"/>
    <property type="evidence" value="ECO:0007669"/>
    <property type="project" value="UniProtKB-KW"/>
</dbReference>
<dbReference type="GO" id="GO:0003796">
    <property type="term" value="F:lysozyme activity"/>
    <property type="evidence" value="ECO:0007669"/>
    <property type="project" value="UniProtKB-EC"/>
</dbReference>
<dbReference type="CDD" id="cd00737">
    <property type="entry name" value="lyz_endolysin_autolysin"/>
    <property type="match status" value="1"/>
</dbReference>
<dbReference type="GO" id="GO:0009253">
    <property type="term" value="P:peptidoglycan catabolic process"/>
    <property type="evidence" value="ECO:0007669"/>
    <property type="project" value="InterPro"/>
</dbReference>
<dbReference type="AlphaFoldDB" id="A0A3B0S578"/>
<dbReference type="InterPro" id="IPR034690">
    <property type="entry name" value="Endolysin_T4_type"/>
</dbReference>
<dbReference type="GO" id="GO:0042742">
    <property type="term" value="P:defense response to bacterium"/>
    <property type="evidence" value="ECO:0007669"/>
    <property type="project" value="UniProtKB-KW"/>
</dbReference>
<comment type="catalytic activity">
    <reaction evidence="1">
        <text>Hydrolysis of (1-&gt;4)-beta-linkages between N-acetylmuramic acid and N-acetyl-D-glucosamine residues in a peptidoglycan and between N-acetyl-D-glucosamine residues in chitodextrins.</text>
        <dbReference type="EC" id="3.2.1.17"/>
    </reaction>
</comment>
<dbReference type="PANTHER" id="PTHR38107:SF3">
    <property type="entry name" value="LYSOZYME RRRD-RELATED"/>
    <property type="match status" value="1"/>
</dbReference>
<evidence type="ECO:0000313" key="8">
    <source>
        <dbReference type="EMBL" id="VAV95946.1"/>
    </source>
</evidence>
<name>A0A3B0S578_9ZZZZ</name>
<keyword evidence="7" id="KW-0472">Membrane</keyword>
<dbReference type="Gene3D" id="1.10.530.40">
    <property type="match status" value="1"/>
</dbReference>
<keyword evidence="7" id="KW-1133">Transmembrane helix</keyword>
<dbReference type="HAMAP" id="MF_04110">
    <property type="entry name" value="ENDOLYSIN_T4"/>
    <property type="match status" value="1"/>
</dbReference>
<dbReference type="SUPFAM" id="SSF53955">
    <property type="entry name" value="Lysozyme-like"/>
    <property type="match status" value="1"/>
</dbReference>
<evidence type="ECO:0000256" key="6">
    <source>
        <dbReference type="ARBA" id="ARBA00023295"/>
    </source>
</evidence>
<dbReference type="GO" id="GO:0016998">
    <property type="term" value="P:cell wall macromolecule catabolic process"/>
    <property type="evidence" value="ECO:0007669"/>
    <property type="project" value="InterPro"/>
</dbReference>
<dbReference type="InterPro" id="IPR051018">
    <property type="entry name" value="Bacteriophage_GH24"/>
</dbReference>
<reference evidence="8" key="1">
    <citation type="submission" date="2018-06" db="EMBL/GenBank/DDBJ databases">
        <authorList>
            <person name="Zhirakovskaya E."/>
        </authorList>
    </citation>
    <scope>NUCLEOTIDE SEQUENCE</scope>
</reference>
<evidence type="ECO:0008006" key="9">
    <source>
        <dbReference type="Google" id="ProtNLM"/>
    </source>
</evidence>
<proteinExistence type="inferred from homology"/>
<keyword evidence="5" id="KW-1035">Host cytoplasm</keyword>
<sequence length="228" mass="24857">MKINQAGLDLIKKYEGFRSRAYRDVVGVWTIGYGHTSMAGLPRVTSGLKISRQQGESILARDVEKFSRQIRPLIRVKLNDNQFSALVSFAYNVGVGGFKRSSVLQRVNAGMFDAVPNRLSLWVKAGGKTLKGLVRRRAAEGELFLAGRIQSKVKSSQPVKPVPGKPAYKSTTNLAAILSAISGLISAFMAGAGDHVGSLFIIISALVIIVATLWIVRERWIKMQSEGV</sequence>
<evidence type="ECO:0000256" key="2">
    <source>
        <dbReference type="ARBA" id="ARBA00022529"/>
    </source>
</evidence>
<organism evidence="8">
    <name type="scientific">hydrothermal vent metagenome</name>
    <dbReference type="NCBI Taxonomy" id="652676"/>
    <lineage>
        <taxon>unclassified sequences</taxon>
        <taxon>metagenomes</taxon>
        <taxon>ecological metagenomes</taxon>
    </lineage>
</organism>
<accession>A0A3B0S578</accession>
<dbReference type="EMBL" id="UOEC01000131">
    <property type="protein sequence ID" value="VAV95946.1"/>
    <property type="molecule type" value="Genomic_DNA"/>
</dbReference>
<keyword evidence="2" id="KW-0929">Antimicrobial</keyword>
<keyword evidence="7" id="KW-0812">Transmembrane</keyword>
<keyword evidence="3" id="KW-0081">Bacteriolytic enzyme</keyword>
<evidence type="ECO:0000256" key="4">
    <source>
        <dbReference type="ARBA" id="ARBA00022801"/>
    </source>
</evidence>
<gene>
    <name evidence="8" type="ORF">MNBD_ALPHA08-486</name>
</gene>
<evidence type="ECO:0000256" key="3">
    <source>
        <dbReference type="ARBA" id="ARBA00022638"/>
    </source>
</evidence>
<evidence type="ECO:0000256" key="1">
    <source>
        <dbReference type="ARBA" id="ARBA00000632"/>
    </source>
</evidence>
<dbReference type="InterPro" id="IPR023347">
    <property type="entry name" value="Lysozyme_dom_sf"/>
</dbReference>
<feature type="transmembrane region" description="Helical" evidence="7">
    <location>
        <begin position="174"/>
        <end position="192"/>
    </location>
</feature>
<dbReference type="PANTHER" id="PTHR38107">
    <property type="match status" value="1"/>
</dbReference>
<keyword evidence="6" id="KW-0326">Glycosidase</keyword>
<dbReference type="InterPro" id="IPR023346">
    <property type="entry name" value="Lysozyme-like_dom_sf"/>
</dbReference>
<dbReference type="Pfam" id="PF00959">
    <property type="entry name" value="Phage_lysozyme"/>
    <property type="match status" value="1"/>
</dbReference>
<protein>
    <recommendedName>
        <fullName evidence="9">Lysozyme</fullName>
    </recommendedName>
</protein>
<keyword evidence="4" id="KW-0378">Hydrolase</keyword>